<feature type="compositionally biased region" description="Basic residues" evidence="1">
    <location>
        <begin position="39"/>
        <end position="52"/>
    </location>
</feature>
<gene>
    <name evidence="2" type="ORF">Acr_05g0001380</name>
</gene>
<organism evidence="2 3">
    <name type="scientific">Actinidia rufa</name>
    <dbReference type="NCBI Taxonomy" id="165716"/>
    <lineage>
        <taxon>Eukaryota</taxon>
        <taxon>Viridiplantae</taxon>
        <taxon>Streptophyta</taxon>
        <taxon>Embryophyta</taxon>
        <taxon>Tracheophyta</taxon>
        <taxon>Spermatophyta</taxon>
        <taxon>Magnoliopsida</taxon>
        <taxon>eudicotyledons</taxon>
        <taxon>Gunneridae</taxon>
        <taxon>Pentapetalae</taxon>
        <taxon>asterids</taxon>
        <taxon>Ericales</taxon>
        <taxon>Actinidiaceae</taxon>
        <taxon>Actinidia</taxon>
    </lineage>
</organism>
<keyword evidence="3" id="KW-1185">Reference proteome</keyword>
<dbReference type="PANTHER" id="PTHR31865:SF1">
    <property type="entry name" value="INSERTASE, PUTATIVE (DUF1685)-RELATED"/>
    <property type="match status" value="1"/>
</dbReference>
<accession>A0A7J0EKQ6</accession>
<name>A0A7J0EKQ6_9ERIC</name>
<evidence type="ECO:0000313" key="2">
    <source>
        <dbReference type="EMBL" id="GFY86499.1"/>
    </source>
</evidence>
<evidence type="ECO:0000313" key="3">
    <source>
        <dbReference type="Proteomes" id="UP000585474"/>
    </source>
</evidence>
<feature type="compositionally biased region" description="Low complexity" evidence="1">
    <location>
        <begin position="1"/>
        <end position="13"/>
    </location>
</feature>
<feature type="region of interest" description="Disordered" evidence="1">
    <location>
        <begin position="1"/>
        <end position="55"/>
    </location>
</feature>
<dbReference type="InterPro" id="IPR012881">
    <property type="entry name" value="DUF1685"/>
</dbReference>
<comment type="caution">
    <text evidence="2">The sequence shown here is derived from an EMBL/GenBank/DDBJ whole genome shotgun (WGS) entry which is preliminary data.</text>
</comment>
<dbReference type="Pfam" id="PF07939">
    <property type="entry name" value="DUF1685"/>
    <property type="match status" value="1"/>
</dbReference>
<dbReference type="EMBL" id="BJWL01000005">
    <property type="protein sequence ID" value="GFY86499.1"/>
    <property type="molecule type" value="Genomic_DNA"/>
</dbReference>
<reference evidence="2 3" key="1">
    <citation type="submission" date="2019-07" db="EMBL/GenBank/DDBJ databases">
        <title>De Novo Assembly of kiwifruit Actinidia rufa.</title>
        <authorList>
            <person name="Sugita-Konishi S."/>
            <person name="Sato K."/>
            <person name="Mori E."/>
            <person name="Abe Y."/>
            <person name="Kisaki G."/>
            <person name="Hamano K."/>
            <person name="Suezawa K."/>
            <person name="Otani M."/>
            <person name="Fukuda T."/>
            <person name="Manabe T."/>
            <person name="Gomi K."/>
            <person name="Tabuchi M."/>
            <person name="Akimitsu K."/>
            <person name="Kataoka I."/>
        </authorList>
    </citation>
    <scope>NUCLEOTIDE SEQUENCE [LARGE SCALE GENOMIC DNA]</scope>
    <source>
        <strain evidence="3">cv. Fuchu</strain>
    </source>
</reference>
<proteinExistence type="predicted"/>
<protein>
    <submittedName>
        <fullName evidence="2">Membrane insertase, putative (DUF1685)</fullName>
    </submittedName>
</protein>
<sequence length="212" mass="22805">MSRATAHPPRHTAAPPPPAPLFKQKSWSPDAGRDEAWQRRKGNHDRHGRRSKSVTDEDLDELKACFELGFGFGVGSDSPGIDQRLSDTLPALGLYYAVNKQYYDAVSKSSSSLPLLSSTASDCDSPSSVGSPHTILSPDGEDEVETMGASGGVFGLHSLLDECGWSGVPIGFGSSKVPLGWTVLGVDQTNSRSERDVVLYISGSKRRRFVIN</sequence>
<dbReference type="PANTHER" id="PTHR31865">
    <property type="entry name" value="OSJNBA0071G03.3 PROTEIN"/>
    <property type="match status" value="1"/>
</dbReference>
<dbReference type="AlphaFoldDB" id="A0A7J0EKQ6"/>
<evidence type="ECO:0000256" key="1">
    <source>
        <dbReference type="SAM" id="MobiDB-lite"/>
    </source>
</evidence>
<dbReference type="OrthoDB" id="641808at2759"/>
<dbReference type="Proteomes" id="UP000585474">
    <property type="component" value="Unassembled WGS sequence"/>
</dbReference>